<dbReference type="PANTHER" id="PTHR30466">
    <property type="entry name" value="FLAVIN REDUCTASE"/>
    <property type="match status" value="1"/>
</dbReference>
<dbReference type="SMART" id="SM00903">
    <property type="entry name" value="Flavin_Reduct"/>
    <property type="match status" value="1"/>
</dbReference>
<evidence type="ECO:0000259" key="3">
    <source>
        <dbReference type="SMART" id="SM00903"/>
    </source>
</evidence>
<dbReference type="InterPro" id="IPR012349">
    <property type="entry name" value="Split_barrel_FMN-bd"/>
</dbReference>
<accession>A0ABU7M999</accession>
<keyword evidence="5" id="KW-1185">Reference proteome</keyword>
<comment type="caution">
    <text evidence="4">The sequence shown here is derived from an EMBL/GenBank/DDBJ whole genome shotgun (WGS) entry which is preliminary data.</text>
</comment>
<dbReference type="PANTHER" id="PTHR30466:SF11">
    <property type="entry name" value="FLAVIN-DEPENDENT MONOOXYGENASE, REDUCTASE SUBUNIT HSAB"/>
    <property type="match status" value="1"/>
</dbReference>
<dbReference type="Proteomes" id="UP001347146">
    <property type="component" value="Unassembled WGS sequence"/>
</dbReference>
<protein>
    <submittedName>
        <fullName evidence="4">Flavin reductase family protein</fullName>
        <ecNumber evidence="4">1.-.-.-</ecNumber>
    </submittedName>
</protein>
<keyword evidence="2 4" id="KW-0560">Oxidoreductase</keyword>
<evidence type="ECO:0000256" key="2">
    <source>
        <dbReference type="ARBA" id="ARBA00023002"/>
    </source>
</evidence>
<dbReference type="EMBL" id="JAZDUF010000001">
    <property type="protein sequence ID" value="MEE3849693.1"/>
    <property type="molecule type" value="Genomic_DNA"/>
</dbReference>
<dbReference type="InterPro" id="IPR050268">
    <property type="entry name" value="NADH-dep_flavin_reductase"/>
</dbReference>
<organism evidence="4 5">
    <name type="scientific">Gordonia sesuvii</name>
    <dbReference type="NCBI Taxonomy" id="3116777"/>
    <lineage>
        <taxon>Bacteria</taxon>
        <taxon>Bacillati</taxon>
        <taxon>Actinomycetota</taxon>
        <taxon>Actinomycetes</taxon>
        <taxon>Mycobacteriales</taxon>
        <taxon>Gordoniaceae</taxon>
        <taxon>Gordonia</taxon>
    </lineage>
</organism>
<name>A0ABU7M999_9ACTN</name>
<dbReference type="RefSeq" id="WP_330431313.1">
    <property type="nucleotide sequence ID" value="NZ_JAZDUF010000001.1"/>
</dbReference>
<dbReference type="Pfam" id="PF01613">
    <property type="entry name" value="Flavin_Reduct"/>
    <property type="match status" value="1"/>
</dbReference>
<evidence type="ECO:0000313" key="5">
    <source>
        <dbReference type="Proteomes" id="UP001347146"/>
    </source>
</evidence>
<sequence>MVGHTPSVDSRILRNAMGNFCTGVTVITAVDGDTPLGFTCQSVTSVSLNPSLVSFCPAKTSTTWPLLKKSRRLCINILSHDQQDLCLGFARSGENKFDNVEWESAGNLAPRLSGALAHIEATIVAEHDAGDHVIVLASVTDVGVDDSKGPLLFYRGGFDLSRPMSGTTSRM</sequence>
<dbReference type="GO" id="GO:0016491">
    <property type="term" value="F:oxidoreductase activity"/>
    <property type="evidence" value="ECO:0007669"/>
    <property type="project" value="UniProtKB-KW"/>
</dbReference>
<reference evidence="4 5" key="1">
    <citation type="submission" date="2024-01" db="EMBL/GenBank/DDBJ databases">
        <title>Draft genome sequence of Gordonia sp. LSe1-13.</title>
        <authorList>
            <person name="Suphannarot A."/>
            <person name="Mingma R."/>
        </authorList>
    </citation>
    <scope>NUCLEOTIDE SEQUENCE [LARGE SCALE GENOMIC DNA]</scope>
    <source>
        <strain evidence="4 5">LSe1-13</strain>
    </source>
</reference>
<proteinExistence type="inferred from homology"/>
<evidence type="ECO:0000256" key="1">
    <source>
        <dbReference type="ARBA" id="ARBA00008898"/>
    </source>
</evidence>
<dbReference type="SUPFAM" id="SSF50475">
    <property type="entry name" value="FMN-binding split barrel"/>
    <property type="match status" value="1"/>
</dbReference>
<dbReference type="InterPro" id="IPR002563">
    <property type="entry name" value="Flavin_Rdtase-like_dom"/>
</dbReference>
<gene>
    <name evidence="4" type="ORF">VZC37_05085</name>
</gene>
<feature type="domain" description="Flavin reductase like" evidence="3">
    <location>
        <begin position="17"/>
        <end position="160"/>
    </location>
</feature>
<dbReference type="Gene3D" id="2.30.110.10">
    <property type="entry name" value="Electron Transport, Fmn-binding Protein, Chain A"/>
    <property type="match status" value="1"/>
</dbReference>
<comment type="similarity">
    <text evidence="1">Belongs to the non-flavoprotein flavin reductase family.</text>
</comment>
<evidence type="ECO:0000313" key="4">
    <source>
        <dbReference type="EMBL" id="MEE3849693.1"/>
    </source>
</evidence>
<dbReference type="EC" id="1.-.-.-" evidence="4"/>